<name>A0A162AZ98_DAUCS</name>
<dbReference type="STRING" id="79200.A0A162AZ98"/>
<dbReference type="GO" id="GO:0048608">
    <property type="term" value="P:reproductive structure development"/>
    <property type="evidence" value="ECO:0007669"/>
    <property type="project" value="UniProtKB-ARBA"/>
</dbReference>
<dbReference type="GO" id="GO:0009791">
    <property type="term" value="P:post-embryonic development"/>
    <property type="evidence" value="ECO:0007669"/>
    <property type="project" value="UniProtKB-ARBA"/>
</dbReference>
<evidence type="ECO:0000256" key="7">
    <source>
        <dbReference type="SAM" id="Phobius"/>
    </source>
</evidence>
<reference evidence="8" key="1">
    <citation type="journal article" date="2016" name="Nat. Genet.">
        <title>A high-quality carrot genome assembly provides new insights into carotenoid accumulation and asterid genome evolution.</title>
        <authorList>
            <person name="Iorizzo M."/>
            <person name="Ellison S."/>
            <person name="Senalik D."/>
            <person name="Zeng P."/>
            <person name="Satapoomin P."/>
            <person name="Huang J."/>
            <person name="Bowman M."/>
            <person name="Iovene M."/>
            <person name="Sanseverino W."/>
            <person name="Cavagnaro P."/>
            <person name="Yildiz M."/>
            <person name="Macko-Podgorni A."/>
            <person name="Moranska E."/>
            <person name="Grzebelus E."/>
            <person name="Grzebelus D."/>
            <person name="Ashrafi H."/>
            <person name="Zheng Z."/>
            <person name="Cheng S."/>
            <person name="Spooner D."/>
            <person name="Van Deynze A."/>
            <person name="Simon P."/>
        </authorList>
    </citation>
    <scope>NUCLEOTIDE SEQUENCE [LARGE SCALE GENOMIC DNA]</scope>
    <source>
        <tissue evidence="8">Leaf</tissue>
    </source>
</reference>
<dbReference type="GO" id="GO:0016020">
    <property type="term" value="C:membrane"/>
    <property type="evidence" value="ECO:0007669"/>
    <property type="project" value="UniProtKB-SubCell"/>
</dbReference>
<comment type="similarity">
    <text evidence="1 6">Belongs to the oleosin family.</text>
</comment>
<reference evidence="9" key="2">
    <citation type="submission" date="2022-03" db="EMBL/GenBank/DDBJ databases">
        <title>Draft title - Genomic analysis of global carrot germplasm unveils the trajectory of domestication and the origin of high carotenoid orange carrot.</title>
        <authorList>
            <person name="Iorizzo M."/>
            <person name="Ellison S."/>
            <person name="Senalik D."/>
            <person name="Macko-Podgorni A."/>
            <person name="Grzebelus D."/>
            <person name="Bostan H."/>
            <person name="Rolling W."/>
            <person name="Curaba J."/>
            <person name="Simon P."/>
        </authorList>
    </citation>
    <scope>NUCLEOTIDE SEQUENCE</scope>
    <source>
        <tissue evidence="9">Leaf</tissue>
    </source>
</reference>
<feature type="transmembrane region" description="Helical" evidence="7">
    <location>
        <begin position="28"/>
        <end position="61"/>
    </location>
</feature>
<protein>
    <recommendedName>
        <fullName evidence="6">Oleosin</fullName>
    </recommendedName>
</protein>
<organism evidence="8">
    <name type="scientific">Daucus carota subsp. sativus</name>
    <name type="common">Carrot</name>
    <dbReference type="NCBI Taxonomy" id="79200"/>
    <lineage>
        <taxon>Eukaryota</taxon>
        <taxon>Viridiplantae</taxon>
        <taxon>Streptophyta</taxon>
        <taxon>Embryophyta</taxon>
        <taxon>Tracheophyta</taxon>
        <taxon>Spermatophyta</taxon>
        <taxon>Magnoliopsida</taxon>
        <taxon>eudicotyledons</taxon>
        <taxon>Gunneridae</taxon>
        <taxon>Pentapetalae</taxon>
        <taxon>asterids</taxon>
        <taxon>campanulids</taxon>
        <taxon>Apiales</taxon>
        <taxon>Apiaceae</taxon>
        <taxon>Apioideae</taxon>
        <taxon>Scandiceae</taxon>
        <taxon>Daucinae</taxon>
        <taxon>Daucus</taxon>
        <taxon>Daucus sect. Daucus</taxon>
    </lineage>
</organism>
<keyword evidence="5 7" id="KW-0472">Membrane</keyword>
<dbReference type="Proteomes" id="UP000077755">
    <property type="component" value="Chromosome 1"/>
</dbReference>
<dbReference type="PANTHER" id="PTHR33203:SF31">
    <property type="entry name" value="OLEOSIN"/>
    <property type="match status" value="1"/>
</dbReference>
<dbReference type="GO" id="GO:0019915">
    <property type="term" value="P:lipid storage"/>
    <property type="evidence" value="ECO:0007669"/>
    <property type="project" value="TreeGrafter"/>
</dbReference>
<dbReference type="PANTHER" id="PTHR33203">
    <property type="entry name" value="OLEOSIN"/>
    <property type="match status" value="1"/>
</dbReference>
<evidence type="ECO:0000256" key="2">
    <source>
        <dbReference type="ARBA" id="ARBA00022677"/>
    </source>
</evidence>
<sequence>MAQNQQPQHHHQEQPQQLSRKVAKTTTAVTLTGSLLLLSALTLAATVIGLVLATPVFVIFSPVLVPATIAVFLLGAGVFTAGGLGATATFVLTWMYKYVSGQHPVGADQLDRIKSKIVGTAEDIREKSAQLGHEALKGTKGTNY</sequence>
<keyword evidence="10" id="KW-1185">Reference proteome</keyword>
<gene>
    <name evidence="8" type="ORF">DCAR_000642</name>
    <name evidence="9" type="ORF">DCAR_0100428</name>
</gene>
<dbReference type="GO" id="GO:0005576">
    <property type="term" value="C:extracellular region"/>
    <property type="evidence" value="ECO:0007669"/>
    <property type="project" value="TreeGrafter"/>
</dbReference>
<dbReference type="EMBL" id="CP093343">
    <property type="protein sequence ID" value="WOG81282.1"/>
    <property type="molecule type" value="Genomic_DNA"/>
</dbReference>
<keyword evidence="2 6" id="KW-0551">Lipid droplet</keyword>
<evidence type="ECO:0000256" key="4">
    <source>
        <dbReference type="ARBA" id="ARBA00022989"/>
    </source>
</evidence>
<dbReference type="Pfam" id="PF01277">
    <property type="entry name" value="Oleosin"/>
    <property type="match status" value="1"/>
</dbReference>
<dbReference type="AlphaFoldDB" id="A0A162AZ98"/>
<dbReference type="KEGG" id="dcr:108206739"/>
<feature type="transmembrane region" description="Helical" evidence="7">
    <location>
        <begin position="67"/>
        <end position="92"/>
    </location>
</feature>
<keyword evidence="3 7" id="KW-0812">Transmembrane</keyword>
<dbReference type="EMBL" id="LNRQ01000001">
    <property type="protein sequence ID" value="KZN07973.1"/>
    <property type="molecule type" value="Genomic_DNA"/>
</dbReference>
<dbReference type="Gramene" id="KZN07973">
    <property type="protein sequence ID" value="KZN07973"/>
    <property type="gene ID" value="DCAR_000642"/>
</dbReference>
<dbReference type="InterPro" id="IPR000136">
    <property type="entry name" value="Oleosin"/>
</dbReference>
<dbReference type="OrthoDB" id="690239at2759"/>
<evidence type="ECO:0000256" key="6">
    <source>
        <dbReference type="RuleBase" id="RU000540"/>
    </source>
</evidence>
<dbReference type="OMA" id="PITHHTS"/>
<evidence type="ECO:0000256" key="1">
    <source>
        <dbReference type="ARBA" id="ARBA00010858"/>
    </source>
</evidence>
<keyword evidence="4 7" id="KW-1133">Transmembrane helix</keyword>
<proteinExistence type="inferred from homology"/>
<comment type="subcellular location">
    <subcellularLocation>
        <location evidence="6">Lipid droplet</location>
    </subcellularLocation>
    <subcellularLocation>
        <location evidence="6">Membrane</location>
        <topology evidence="6">Multi-pass membrane protein</topology>
    </subcellularLocation>
</comment>
<accession>A0A162AZ98</accession>
<dbReference type="PROSITE" id="PS00811">
    <property type="entry name" value="OLEOSINS"/>
    <property type="match status" value="1"/>
</dbReference>
<dbReference type="GO" id="GO:0012511">
    <property type="term" value="C:monolayer-surrounded lipid storage body"/>
    <property type="evidence" value="ECO:0007669"/>
    <property type="project" value="InterPro"/>
</dbReference>
<evidence type="ECO:0000313" key="8">
    <source>
        <dbReference type="EMBL" id="KZN07973.1"/>
    </source>
</evidence>
<evidence type="ECO:0000313" key="10">
    <source>
        <dbReference type="Proteomes" id="UP000077755"/>
    </source>
</evidence>
<evidence type="ECO:0000256" key="3">
    <source>
        <dbReference type="ARBA" id="ARBA00022692"/>
    </source>
</evidence>
<evidence type="ECO:0000256" key="5">
    <source>
        <dbReference type="ARBA" id="ARBA00023136"/>
    </source>
</evidence>
<evidence type="ECO:0000313" key="9">
    <source>
        <dbReference type="EMBL" id="WOG81282.1"/>
    </source>
</evidence>